<evidence type="ECO:0000256" key="2">
    <source>
        <dbReference type="ARBA" id="ARBA00022801"/>
    </source>
</evidence>
<dbReference type="PANTHER" id="PTHR35527:SF2">
    <property type="entry name" value="HYDROLASE"/>
    <property type="match status" value="1"/>
</dbReference>
<gene>
    <name evidence="4" type="ORF">AOC25_04215</name>
</gene>
<dbReference type="AlphaFoldDB" id="A0AAC9IUQ1"/>
<evidence type="ECO:0000259" key="3">
    <source>
        <dbReference type="Pfam" id="PF02275"/>
    </source>
</evidence>
<dbReference type="EMBL" id="CP015017">
    <property type="protein sequence ID" value="APC00888.1"/>
    <property type="molecule type" value="Genomic_DNA"/>
</dbReference>
<dbReference type="Gene3D" id="3.60.60.10">
    <property type="entry name" value="Penicillin V Acylase, Chain A"/>
    <property type="match status" value="1"/>
</dbReference>
<dbReference type="InterPro" id="IPR029055">
    <property type="entry name" value="Ntn_hydrolases_N"/>
</dbReference>
<protein>
    <submittedName>
        <fullName evidence="4">Hydrolase</fullName>
    </submittedName>
</protein>
<evidence type="ECO:0000313" key="5">
    <source>
        <dbReference type="Proteomes" id="UP000182060"/>
    </source>
</evidence>
<accession>A0AAC9IUQ1</accession>
<proteinExistence type="inferred from homology"/>
<dbReference type="GO" id="GO:0016787">
    <property type="term" value="F:hydrolase activity"/>
    <property type="evidence" value="ECO:0007669"/>
    <property type="project" value="UniProtKB-KW"/>
</dbReference>
<evidence type="ECO:0000313" key="4">
    <source>
        <dbReference type="EMBL" id="APC00888.1"/>
    </source>
</evidence>
<dbReference type="Proteomes" id="UP000182060">
    <property type="component" value="Chromosome"/>
</dbReference>
<feature type="domain" description="Choloylglycine hydrolase/NAAA C-terminal" evidence="3">
    <location>
        <begin position="11"/>
        <end position="306"/>
    </location>
</feature>
<organism evidence="4 5">
    <name type="scientific">Polynucleobacter asymbioticus</name>
    <dbReference type="NCBI Taxonomy" id="576611"/>
    <lineage>
        <taxon>Bacteria</taxon>
        <taxon>Pseudomonadati</taxon>
        <taxon>Pseudomonadota</taxon>
        <taxon>Betaproteobacteria</taxon>
        <taxon>Burkholderiales</taxon>
        <taxon>Burkholderiaceae</taxon>
        <taxon>Polynucleobacter</taxon>
    </lineage>
</organism>
<dbReference type="InterPro" id="IPR052193">
    <property type="entry name" value="Peptidase_C59"/>
</dbReference>
<dbReference type="PANTHER" id="PTHR35527">
    <property type="entry name" value="CHOLOYLGLYCINE HYDROLASE"/>
    <property type="match status" value="1"/>
</dbReference>
<sequence>MKIITKGISMCTRAVYLGDNNLVITGRSMDWGEDMQSDMWVFPAGMARNGSCGAGSLEWTSKYGSVAVSGYNIGSADGVNEKGLNGNLLYLAESNYGDLNGKPALSMTLWMQYALDNYATVAEAVTGLQAEPFRIKAPILPNGRAASLHLSLSDPSGDSAIFEYIDGNLTIHHGREYQVMTNSPVFDQQLALDAYWKEIGGNVFLPGTISAADRFARTSYFIGIIPKSVDKNYISAVPEQKMQYQGVASVMGVMRSIGVPLGITSPDKPNISSSIWRTVTDHQNMIYYFDSATTPNTFWVDLKDIDFSKGAPVKKLAIAGGKYYAGNTAGQFVPAEPFAFGTA</sequence>
<evidence type="ECO:0000256" key="1">
    <source>
        <dbReference type="ARBA" id="ARBA00006625"/>
    </source>
</evidence>
<reference evidence="4" key="1">
    <citation type="journal article" date="2017" name="Appl. Environ. Microbiol.">
        <title>Microdiversification of a pelagic Polynucleobacter species is mainly driven by acquisition of genomic islands from a partially interspecific gene pool.</title>
        <authorList>
            <person name="Hoetzinger M."/>
            <person name="Hahn M.W."/>
            <person name="Jezberova J."/>
            <person name="Schmidt J."/>
            <person name="Koll U."/>
        </authorList>
    </citation>
    <scope>NUCLEOTIDE SEQUENCE</scope>
    <source>
        <strain evidence="4">MWH-RechtKol4</strain>
    </source>
</reference>
<dbReference type="CDD" id="cd01902">
    <property type="entry name" value="Ntn_CGH"/>
    <property type="match status" value="1"/>
</dbReference>
<dbReference type="Pfam" id="PF02275">
    <property type="entry name" value="CBAH"/>
    <property type="match status" value="1"/>
</dbReference>
<name>A0AAC9IUQ1_9BURK</name>
<dbReference type="SUPFAM" id="SSF56235">
    <property type="entry name" value="N-terminal nucleophile aminohydrolases (Ntn hydrolases)"/>
    <property type="match status" value="1"/>
</dbReference>
<dbReference type="InterPro" id="IPR029132">
    <property type="entry name" value="CBAH/NAAA_C"/>
</dbReference>
<keyword evidence="2 4" id="KW-0378">Hydrolase</keyword>
<comment type="similarity">
    <text evidence="1">Belongs to the peptidase C59 family.</text>
</comment>